<accession>A0A376MKA5</accession>
<sequence length="137" mass="15679">MFLTYPLRRETLPATIRSAICHFCYPSNCSKILADETRLGIVLLLSELGELCVCDLCTALDQSQPKISRHLALLRESGLLLDRKQGKWVHYRLSPHIPSWAAKIIEQAWRCEQEKVQVIVRNLARQNFSVDSKNICS</sequence>
<reference evidence="8 9" key="1">
    <citation type="submission" date="2018-06" db="EMBL/GenBank/DDBJ databases">
        <authorList>
            <consortium name="Pathogen Informatics"/>
            <person name="Doyle S."/>
        </authorList>
    </citation>
    <scope>NUCLEOTIDE SEQUENCE [LARGE SCALE GENOMIC DNA]</scope>
    <source>
        <strain evidence="8 9">NCTC11112</strain>
    </source>
</reference>
<dbReference type="Proteomes" id="UP000254817">
    <property type="component" value="Unassembled WGS sequence"/>
</dbReference>
<keyword evidence="5" id="KW-0804">Transcription</keyword>
<dbReference type="InterPro" id="IPR001845">
    <property type="entry name" value="HTH_ArsR_DNA-bd_dom"/>
</dbReference>
<dbReference type="InterPro" id="IPR036390">
    <property type="entry name" value="WH_DNA-bd_sf"/>
</dbReference>
<evidence type="ECO:0000259" key="7">
    <source>
        <dbReference type="PROSITE" id="PS50987"/>
    </source>
</evidence>
<evidence type="ECO:0000256" key="2">
    <source>
        <dbReference type="ARBA" id="ARBA00022849"/>
    </source>
</evidence>
<dbReference type="PROSITE" id="PS50987">
    <property type="entry name" value="HTH_ARSR_2"/>
    <property type="match status" value="1"/>
</dbReference>
<dbReference type="Pfam" id="PF01022">
    <property type="entry name" value="HTH_5"/>
    <property type="match status" value="1"/>
</dbReference>
<keyword evidence="2" id="KW-0059">Arsenical resistance</keyword>
<dbReference type="GO" id="GO:0003700">
    <property type="term" value="F:DNA-binding transcription factor activity"/>
    <property type="evidence" value="ECO:0007669"/>
    <property type="project" value="InterPro"/>
</dbReference>
<keyword evidence="4 8" id="KW-0238">DNA-binding</keyword>
<dbReference type="PRINTS" id="PR00778">
    <property type="entry name" value="HTHARSR"/>
</dbReference>
<evidence type="ECO:0000256" key="5">
    <source>
        <dbReference type="ARBA" id="ARBA00023163"/>
    </source>
</evidence>
<dbReference type="SUPFAM" id="SSF46785">
    <property type="entry name" value="Winged helix' DNA-binding domain"/>
    <property type="match status" value="1"/>
</dbReference>
<keyword evidence="3" id="KW-0805">Transcription regulation</keyword>
<evidence type="ECO:0000313" key="9">
    <source>
        <dbReference type="Proteomes" id="UP000254817"/>
    </source>
</evidence>
<dbReference type="PANTHER" id="PTHR33154:SF18">
    <property type="entry name" value="ARSENICAL RESISTANCE OPERON REPRESSOR"/>
    <property type="match status" value="1"/>
</dbReference>
<dbReference type="NCBIfam" id="NF007528">
    <property type="entry name" value="PRK10141.1"/>
    <property type="match status" value="1"/>
</dbReference>
<dbReference type="NCBIfam" id="NF033788">
    <property type="entry name" value="HTH_metalloreg"/>
    <property type="match status" value="1"/>
</dbReference>
<protein>
    <recommendedName>
        <fullName evidence="6">Arsenical resistance operon repressor</fullName>
    </recommendedName>
</protein>
<evidence type="ECO:0000313" key="8">
    <source>
        <dbReference type="EMBL" id="STG50929.1"/>
    </source>
</evidence>
<dbReference type="Gene3D" id="1.10.10.10">
    <property type="entry name" value="Winged helix-like DNA-binding domain superfamily/Winged helix DNA-binding domain"/>
    <property type="match status" value="1"/>
</dbReference>
<dbReference type="PROSITE" id="PS00846">
    <property type="entry name" value="HTH_ARSR_1"/>
    <property type="match status" value="1"/>
</dbReference>
<dbReference type="InterPro" id="IPR036388">
    <property type="entry name" value="WH-like_DNA-bd_sf"/>
</dbReference>
<dbReference type="InterPro" id="IPR051081">
    <property type="entry name" value="HTH_MetalResp_TranReg"/>
</dbReference>
<dbReference type="GO" id="GO:0003677">
    <property type="term" value="F:DNA binding"/>
    <property type="evidence" value="ECO:0007669"/>
    <property type="project" value="UniProtKB-KW"/>
</dbReference>
<comment type="subunit">
    <text evidence="1">Binds DNA as a homodimer.</text>
</comment>
<name>A0A376MKA5_ECOLX</name>
<dbReference type="SMART" id="SM00418">
    <property type="entry name" value="HTH_ARSR"/>
    <property type="match status" value="1"/>
</dbReference>
<proteinExistence type="predicted"/>
<organism evidence="8 9">
    <name type="scientific">Escherichia coli</name>
    <dbReference type="NCBI Taxonomy" id="562"/>
    <lineage>
        <taxon>Bacteria</taxon>
        <taxon>Pseudomonadati</taxon>
        <taxon>Pseudomonadota</taxon>
        <taxon>Gammaproteobacteria</taxon>
        <taxon>Enterobacterales</taxon>
        <taxon>Enterobacteriaceae</taxon>
        <taxon>Escherichia</taxon>
    </lineage>
</organism>
<evidence type="ECO:0000256" key="3">
    <source>
        <dbReference type="ARBA" id="ARBA00023015"/>
    </source>
</evidence>
<dbReference type="FunFam" id="1.10.10.10:FF:000279">
    <property type="entry name" value="Transcriptional regulator, ArsR family"/>
    <property type="match status" value="1"/>
</dbReference>
<evidence type="ECO:0000256" key="4">
    <source>
        <dbReference type="ARBA" id="ARBA00023125"/>
    </source>
</evidence>
<dbReference type="CDD" id="cd00090">
    <property type="entry name" value="HTH_ARSR"/>
    <property type="match status" value="1"/>
</dbReference>
<dbReference type="EMBL" id="UGAW01000001">
    <property type="protein sequence ID" value="STG50929.1"/>
    <property type="molecule type" value="Genomic_DNA"/>
</dbReference>
<dbReference type="InterPro" id="IPR018334">
    <property type="entry name" value="ArsR_HTH"/>
</dbReference>
<evidence type="ECO:0000256" key="6">
    <source>
        <dbReference type="ARBA" id="ARBA00039566"/>
    </source>
</evidence>
<dbReference type="GO" id="GO:0046685">
    <property type="term" value="P:response to arsenic-containing substance"/>
    <property type="evidence" value="ECO:0007669"/>
    <property type="project" value="UniProtKB-KW"/>
</dbReference>
<evidence type="ECO:0000256" key="1">
    <source>
        <dbReference type="ARBA" id="ARBA00011432"/>
    </source>
</evidence>
<gene>
    <name evidence="8" type="primary">arsR</name>
    <name evidence="8" type="ORF">NCTC11112_01355</name>
</gene>
<feature type="domain" description="HTH arsR-type" evidence="7">
    <location>
        <begin position="18"/>
        <end position="112"/>
    </location>
</feature>
<dbReference type="InterPro" id="IPR011991">
    <property type="entry name" value="ArsR-like_HTH"/>
</dbReference>
<dbReference type="PANTHER" id="PTHR33154">
    <property type="entry name" value="TRANSCRIPTIONAL REGULATOR, ARSR FAMILY"/>
    <property type="match status" value="1"/>
</dbReference>
<dbReference type="AlphaFoldDB" id="A0A376MKA5"/>